<proteinExistence type="predicted"/>
<protein>
    <submittedName>
        <fullName evidence="2">MOSC domain-containing protein</fullName>
    </submittedName>
</protein>
<keyword evidence="3" id="KW-1185">Reference proteome</keyword>
<name>A0ABX0F074_9BACT</name>
<dbReference type="EMBL" id="SEWW01000008">
    <property type="protein sequence ID" value="NGZ45093.1"/>
    <property type="molecule type" value="Genomic_DNA"/>
</dbReference>
<organism evidence="2 3">
    <name type="scientific">Aquirufa beregesia</name>
    <dbReference type="NCBI Taxonomy" id="2516556"/>
    <lineage>
        <taxon>Bacteria</taxon>
        <taxon>Pseudomonadati</taxon>
        <taxon>Bacteroidota</taxon>
        <taxon>Cytophagia</taxon>
        <taxon>Cytophagales</taxon>
        <taxon>Flectobacillaceae</taxon>
        <taxon>Aquirufa</taxon>
    </lineage>
</organism>
<dbReference type="Pfam" id="PF03476">
    <property type="entry name" value="MOSC_N"/>
    <property type="match status" value="1"/>
</dbReference>
<gene>
    <name evidence="2" type="ORF">EWU23_11460</name>
</gene>
<dbReference type="InterPro" id="IPR005303">
    <property type="entry name" value="MOCOS_middle"/>
</dbReference>
<dbReference type="InterPro" id="IPR011037">
    <property type="entry name" value="Pyrv_Knase-like_insert_dom_sf"/>
</dbReference>
<comment type="caution">
    <text evidence="2">The sequence shown here is derived from an EMBL/GenBank/DDBJ whole genome shotgun (WGS) entry which is preliminary data.</text>
</comment>
<dbReference type="Proteomes" id="UP001318301">
    <property type="component" value="Unassembled WGS sequence"/>
</dbReference>
<feature type="domain" description="MOSC" evidence="1">
    <location>
        <begin position="128"/>
        <end position="267"/>
    </location>
</feature>
<sequence length="274" mass="30887">MPTLEITHLYIYPIKSLGALAMKEAHVEIQGLAGDRRYMLVDEHGKFITQRTRPDLTRFQLSVHPDGFLVVDKKTGQNKCLCASIELGELMSVEIWDDLVEARIVLDAWSEWFSQLLNEKVFLVHLTAASPRFMKEKYHTSLSKESSFADALPILLCSEASFKALDNQMGESVDRLRFRPNIIVSGAEAFEEDSWKQIQIGDVQLFGAKPCARCQLITVHPQQGTINKDVLGALSQIRKMGNKVYFGQQFVPQMLGKLAVGDRISVQVQQDAVY</sequence>
<accession>A0ABX0F074</accession>
<evidence type="ECO:0000313" key="3">
    <source>
        <dbReference type="Proteomes" id="UP001318301"/>
    </source>
</evidence>
<dbReference type="SUPFAM" id="SSF141673">
    <property type="entry name" value="MOSC N-terminal domain-like"/>
    <property type="match status" value="1"/>
</dbReference>
<dbReference type="RefSeq" id="WP_166232340.1">
    <property type="nucleotide sequence ID" value="NZ_CBCSIJ010000009.1"/>
</dbReference>
<evidence type="ECO:0000313" key="2">
    <source>
        <dbReference type="EMBL" id="NGZ45093.1"/>
    </source>
</evidence>
<dbReference type="PANTHER" id="PTHR14237">
    <property type="entry name" value="MOLYBDOPTERIN COFACTOR SULFURASE MOSC"/>
    <property type="match status" value="1"/>
</dbReference>
<dbReference type="PROSITE" id="PS51340">
    <property type="entry name" value="MOSC"/>
    <property type="match status" value="1"/>
</dbReference>
<evidence type="ECO:0000259" key="1">
    <source>
        <dbReference type="PROSITE" id="PS51340"/>
    </source>
</evidence>
<dbReference type="InterPro" id="IPR005302">
    <property type="entry name" value="MoCF_Sase_C"/>
</dbReference>
<dbReference type="PANTHER" id="PTHR14237:SF19">
    <property type="entry name" value="MITOCHONDRIAL AMIDOXIME REDUCING COMPONENT 1"/>
    <property type="match status" value="1"/>
</dbReference>
<dbReference type="Pfam" id="PF03473">
    <property type="entry name" value="MOSC"/>
    <property type="match status" value="1"/>
</dbReference>
<dbReference type="SUPFAM" id="SSF50800">
    <property type="entry name" value="PK beta-barrel domain-like"/>
    <property type="match status" value="1"/>
</dbReference>
<reference evidence="2 3" key="1">
    <citation type="submission" date="2019-02" db="EMBL/GenBank/DDBJ databases">
        <title>Genome of a new Bacteroidetes strain.</title>
        <authorList>
            <person name="Pitt A."/>
        </authorList>
    </citation>
    <scope>NUCLEOTIDE SEQUENCE [LARGE SCALE GENOMIC DNA]</scope>
    <source>
        <strain evidence="2 3">50C-KIRBA</strain>
    </source>
</reference>